<reference evidence="1 2" key="1">
    <citation type="submission" date="2014-04" db="EMBL/GenBank/DDBJ databases">
        <authorList>
            <consortium name="DOE Joint Genome Institute"/>
            <person name="Kuo A."/>
            <person name="Ruytinx J."/>
            <person name="Rineau F."/>
            <person name="Colpaert J."/>
            <person name="Kohler A."/>
            <person name="Nagy L.G."/>
            <person name="Floudas D."/>
            <person name="Copeland A."/>
            <person name="Barry K.W."/>
            <person name="Cichocki N."/>
            <person name="Veneault-Fourrey C."/>
            <person name="LaButti K."/>
            <person name="Lindquist E.A."/>
            <person name="Lipzen A."/>
            <person name="Lundell T."/>
            <person name="Morin E."/>
            <person name="Murat C."/>
            <person name="Sun H."/>
            <person name="Tunlid A."/>
            <person name="Henrissat B."/>
            <person name="Grigoriev I.V."/>
            <person name="Hibbett D.S."/>
            <person name="Martin F."/>
            <person name="Nordberg H.P."/>
            <person name="Cantor M.N."/>
            <person name="Hua S.X."/>
        </authorList>
    </citation>
    <scope>NUCLEOTIDE SEQUENCE [LARGE SCALE GENOMIC DNA]</scope>
    <source>
        <strain evidence="1 2">UH-Slu-Lm8-n1</strain>
    </source>
</reference>
<dbReference type="AlphaFoldDB" id="A0A0D0A6M0"/>
<evidence type="ECO:0000313" key="1">
    <source>
        <dbReference type="EMBL" id="KIK33834.1"/>
    </source>
</evidence>
<accession>A0A0D0A6M0</accession>
<dbReference type="HOGENOM" id="CLU_2293564_0_0_1"/>
<dbReference type="InParanoid" id="A0A0D0A6M0"/>
<dbReference type="EMBL" id="KN835861">
    <property type="protein sequence ID" value="KIK33834.1"/>
    <property type="molecule type" value="Genomic_DNA"/>
</dbReference>
<evidence type="ECO:0000313" key="2">
    <source>
        <dbReference type="Proteomes" id="UP000054485"/>
    </source>
</evidence>
<protein>
    <submittedName>
        <fullName evidence="1">Uncharacterized protein</fullName>
    </submittedName>
</protein>
<keyword evidence="2" id="KW-1185">Reference proteome</keyword>
<reference evidence="2" key="2">
    <citation type="submission" date="2015-01" db="EMBL/GenBank/DDBJ databases">
        <title>Evolutionary Origins and Diversification of the Mycorrhizal Mutualists.</title>
        <authorList>
            <consortium name="DOE Joint Genome Institute"/>
            <consortium name="Mycorrhizal Genomics Consortium"/>
            <person name="Kohler A."/>
            <person name="Kuo A."/>
            <person name="Nagy L.G."/>
            <person name="Floudas D."/>
            <person name="Copeland A."/>
            <person name="Barry K.W."/>
            <person name="Cichocki N."/>
            <person name="Veneault-Fourrey C."/>
            <person name="LaButti K."/>
            <person name="Lindquist E.A."/>
            <person name="Lipzen A."/>
            <person name="Lundell T."/>
            <person name="Morin E."/>
            <person name="Murat C."/>
            <person name="Riley R."/>
            <person name="Ohm R."/>
            <person name="Sun H."/>
            <person name="Tunlid A."/>
            <person name="Henrissat B."/>
            <person name="Grigoriev I.V."/>
            <person name="Hibbett D.S."/>
            <person name="Martin F."/>
        </authorList>
    </citation>
    <scope>NUCLEOTIDE SEQUENCE [LARGE SCALE GENOMIC DNA]</scope>
    <source>
        <strain evidence="2">UH-Slu-Lm8-n1</strain>
    </source>
</reference>
<dbReference type="Proteomes" id="UP000054485">
    <property type="component" value="Unassembled WGS sequence"/>
</dbReference>
<organism evidence="1 2">
    <name type="scientific">Suillus luteus UH-Slu-Lm8-n1</name>
    <dbReference type="NCBI Taxonomy" id="930992"/>
    <lineage>
        <taxon>Eukaryota</taxon>
        <taxon>Fungi</taxon>
        <taxon>Dikarya</taxon>
        <taxon>Basidiomycota</taxon>
        <taxon>Agaricomycotina</taxon>
        <taxon>Agaricomycetes</taxon>
        <taxon>Agaricomycetidae</taxon>
        <taxon>Boletales</taxon>
        <taxon>Suillineae</taxon>
        <taxon>Suillaceae</taxon>
        <taxon>Suillus</taxon>
    </lineage>
</organism>
<name>A0A0D0A6M0_9AGAM</name>
<sequence>MSRPIPILYPIMENRQALLDKQNQNERINHWERTLTSANSKTIHGASFQVQPFVAAVIAESLSTAMPRVLLGLECSLAEYLRSRFGSILPPPILWLRLIRS</sequence>
<gene>
    <name evidence="1" type="ORF">CY34DRAFT_813351</name>
</gene>
<proteinExistence type="predicted"/>